<dbReference type="InterPro" id="IPR007016">
    <property type="entry name" value="O-antigen_ligase-rel_domated"/>
</dbReference>
<evidence type="ECO:0000256" key="2">
    <source>
        <dbReference type="ARBA" id="ARBA00022692"/>
    </source>
</evidence>
<gene>
    <name evidence="7" type="ORF">COU31_00655</name>
</gene>
<evidence type="ECO:0000256" key="5">
    <source>
        <dbReference type="SAM" id="Phobius"/>
    </source>
</evidence>
<reference evidence="8" key="1">
    <citation type="submission" date="2017-09" db="EMBL/GenBank/DDBJ databases">
        <title>Depth-based differentiation of microbial function through sediment-hosted aquifers and enrichment of novel symbionts in the deep terrestrial subsurface.</title>
        <authorList>
            <person name="Probst A.J."/>
            <person name="Ladd B."/>
            <person name="Jarett J.K."/>
            <person name="Geller-Mcgrath D.E."/>
            <person name="Sieber C.M.K."/>
            <person name="Emerson J.B."/>
            <person name="Anantharaman K."/>
            <person name="Thomas B.C."/>
            <person name="Malmstrom R."/>
            <person name="Stieglmeier M."/>
            <person name="Klingl A."/>
            <person name="Woyke T."/>
            <person name="Ryan C.M."/>
            <person name="Banfield J.F."/>
        </authorList>
    </citation>
    <scope>NUCLEOTIDE SEQUENCE [LARGE SCALE GENOMIC DNA]</scope>
</reference>
<keyword evidence="4 5" id="KW-0472">Membrane</keyword>
<feature type="transmembrane region" description="Helical" evidence="5">
    <location>
        <begin position="35"/>
        <end position="51"/>
    </location>
</feature>
<feature type="transmembrane region" description="Helical" evidence="5">
    <location>
        <begin position="222"/>
        <end position="242"/>
    </location>
</feature>
<dbReference type="AlphaFoldDB" id="A0A2M6W4V7"/>
<comment type="subcellular location">
    <subcellularLocation>
        <location evidence="1">Membrane</location>
        <topology evidence="1">Multi-pass membrane protein</topology>
    </subcellularLocation>
</comment>
<feature type="transmembrane region" description="Helical" evidence="5">
    <location>
        <begin position="423"/>
        <end position="454"/>
    </location>
</feature>
<feature type="transmembrane region" description="Helical" evidence="5">
    <location>
        <begin position="398"/>
        <end position="417"/>
    </location>
</feature>
<accession>A0A2M6W4V7</accession>
<feature type="transmembrane region" description="Helical" evidence="5">
    <location>
        <begin position="169"/>
        <end position="192"/>
    </location>
</feature>
<proteinExistence type="predicted"/>
<feature type="transmembrane region" description="Helical" evidence="5">
    <location>
        <begin position="254"/>
        <end position="286"/>
    </location>
</feature>
<dbReference type="EMBL" id="PFBX01000005">
    <property type="protein sequence ID" value="PIT87826.1"/>
    <property type="molecule type" value="Genomic_DNA"/>
</dbReference>
<evidence type="ECO:0000313" key="8">
    <source>
        <dbReference type="Proteomes" id="UP000231183"/>
    </source>
</evidence>
<evidence type="ECO:0000256" key="1">
    <source>
        <dbReference type="ARBA" id="ARBA00004141"/>
    </source>
</evidence>
<protein>
    <recommendedName>
        <fullName evidence="6">O-antigen ligase-related domain-containing protein</fullName>
    </recommendedName>
</protein>
<feature type="transmembrane region" description="Helical" evidence="5">
    <location>
        <begin position="138"/>
        <end position="157"/>
    </location>
</feature>
<feature type="transmembrane region" description="Helical" evidence="5">
    <location>
        <begin position="12"/>
        <end position="29"/>
    </location>
</feature>
<evidence type="ECO:0000256" key="3">
    <source>
        <dbReference type="ARBA" id="ARBA00022989"/>
    </source>
</evidence>
<feature type="transmembrane region" description="Helical" evidence="5">
    <location>
        <begin position="81"/>
        <end position="98"/>
    </location>
</feature>
<dbReference type="GO" id="GO:0016020">
    <property type="term" value="C:membrane"/>
    <property type="evidence" value="ECO:0007669"/>
    <property type="project" value="UniProtKB-SubCell"/>
</dbReference>
<keyword evidence="2 5" id="KW-0812">Transmembrane</keyword>
<name>A0A2M6W4V7_9BACT</name>
<feature type="transmembrane region" description="Helical" evidence="5">
    <location>
        <begin position="58"/>
        <end position="75"/>
    </location>
</feature>
<dbReference type="Pfam" id="PF04932">
    <property type="entry name" value="Wzy_C"/>
    <property type="match status" value="1"/>
</dbReference>
<dbReference type="Proteomes" id="UP000231183">
    <property type="component" value="Unassembled WGS sequence"/>
</dbReference>
<feature type="domain" description="O-antigen ligase-related" evidence="6">
    <location>
        <begin position="256"/>
        <end position="405"/>
    </location>
</feature>
<evidence type="ECO:0000256" key="4">
    <source>
        <dbReference type="ARBA" id="ARBA00023136"/>
    </source>
</evidence>
<feature type="transmembrane region" description="Helical" evidence="5">
    <location>
        <begin position="110"/>
        <end position="132"/>
    </location>
</feature>
<sequence length="460" mass="51713">MTRCMKKNRQIIGLIGAYFALRLFSFFYLPGSLTNSIVSALILSMVFYFLIKQDIRGWLIIGAEIILGGVGGFLSVGQISLRTLLLILTILVFTARTIKSKTGLIYFKNNRSMVLLILTLSVLAGLSGIMGLCYNHDLKLIFADVIPYLFLLYYFALKAIWPNNQFKSFVKNAIGVAIFGNLMLVLGAFVFYSSGWGQIHDQFYSYWRDVAGGKITDLENGFFRITLNEHLILIPLLLSYLYDLINKVKSRQAWLSAVFLLIILSINITRIYILALVVGLIVLFSWRYWKRWLVIGLSAGLLLIASFSAISLMASHGQTLGWELFGVRLQSFVNPRVEPSALSRMLLLPKIFSQIKTHWFLGNGLGSVVTVFSPVTGQEITTPNFDWGYLEIWAEMGLIGLLAWLGLIIFVLKSLWITKNRELTAVLLGLIVINITSPALFHVLGVVCLVCLMVKLKEKI</sequence>
<evidence type="ECO:0000313" key="7">
    <source>
        <dbReference type="EMBL" id="PIT87826.1"/>
    </source>
</evidence>
<evidence type="ECO:0000259" key="6">
    <source>
        <dbReference type="Pfam" id="PF04932"/>
    </source>
</evidence>
<feature type="transmembrane region" description="Helical" evidence="5">
    <location>
        <begin position="292"/>
        <end position="314"/>
    </location>
</feature>
<comment type="caution">
    <text evidence="7">The sequence shown here is derived from an EMBL/GenBank/DDBJ whole genome shotgun (WGS) entry which is preliminary data.</text>
</comment>
<keyword evidence="3 5" id="KW-1133">Transmembrane helix</keyword>
<organism evidence="7 8">
    <name type="scientific">Candidatus Magasanikbacteria bacterium CG10_big_fil_rev_8_21_14_0_10_40_10</name>
    <dbReference type="NCBI Taxonomy" id="1974648"/>
    <lineage>
        <taxon>Bacteria</taxon>
        <taxon>Candidatus Magasanikiibacteriota</taxon>
    </lineage>
</organism>